<accession>A0A699JCG8</accession>
<protein>
    <submittedName>
        <fullName evidence="2">Uncharacterized protein</fullName>
    </submittedName>
</protein>
<sequence>MFKLDLEPLAPRLLQNRDAHIDYLNYTQEQTDILQGIVEQAKAKYVRDTCLNAINLSAKKVAVTPKNNVKKVSNCGSKPTDNKNNDMILQTSSRNMKDKVEAQPRNVNKNNRVVEPIRKVDVKQSQLNANSELICAT</sequence>
<feature type="compositionally biased region" description="Polar residues" evidence="1">
    <location>
        <begin position="85"/>
        <end position="94"/>
    </location>
</feature>
<feature type="non-terminal residue" evidence="2">
    <location>
        <position position="137"/>
    </location>
</feature>
<evidence type="ECO:0000256" key="1">
    <source>
        <dbReference type="SAM" id="MobiDB-lite"/>
    </source>
</evidence>
<proteinExistence type="predicted"/>
<reference evidence="2" key="1">
    <citation type="journal article" date="2019" name="Sci. Rep.">
        <title>Draft genome of Tanacetum cinerariifolium, the natural source of mosquito coil.</title>
        <authorList>
            <person name="Yamashiro T."/>
            <person name="Shiraishi A."/>
            <person name="Satake H."/>
            <person name="Nakayama K."/>
        </authorList>
    </citation>
    <scope>NUCLEOTIDE SEQUENCE</scope>
</reference>
<name>A0A699JCG8_TANCI</name>
<comment type="caution">
    <text evidence="2">The sequence shown here is derived from an EMBL/GenBank/DDBJ whole genome shotgun (WGS) entry which is preliminary data.</text>
</comment>
<dbReference type="EMBL" id="BKCJ010392842">
    <property type="protein sequence ID" value="GFA25183.1"/>
    <property type="molecule type" value="Genomic_DNA"/>
</dbReference>
<dbReference type="AlphaFoldDB" id="A0A699JCG8"/>
<organism evidence="2">
    <name type="scientific">Tanacetum cinerariifolium</name>
    <name type="common">Dalmatian daisy</name>
    <name type="synonym">Chrysanthemum cinerariifolium</name>
    <dbReference type="NCBI Taxonomy" id="118510"/>
    <lineage>
        <taxon>Eukaryota</taxon>
        <taxon>Viridiplantae</taxon>
        <taxon>Streptophyta</taxon>
        <taxon>Embryophyta</taxon>
        <taxon>Tracheophyta</taxon>
        <taxon>Spermatophyta</taxon>
        <taxon>Magnoliopsida</taxon>
        <taxon>eudicotyledons</taxon>
        <taxon>Gunneridae</taxon>
        <taxon>Pentapetalae</taxon>
        <taxon>asterids</taxon>
        <taxon>campanulids</taxon>
        <taxon>Asterales</taxon>
        <taxon>Asteraceae</taxon>
        <taxon>Asteroideae</taxon>
        <taxon>Anthemideae</taxon>
        <taxon>Anthemidinae</taxon>
        <taxon>Tanacetum</taxon>
    </lineage>
</organism>
<evidence type="ECO:0000313" key="2">
    <source>
        <dbReference type="EMBL" id="GFA25183.1"/>
    </source>
</evidence>
<feature type="region of interest" description="Disordered" evidence="1">
    <location>
        <begin position="72"/>
        <end position="103"/>
    </location>
</feature>
<gene>
    <name evidence="2" type="ORF">Tci_597155</name>
</gene>